<reference evidence="2" key="2">
    <citation type="journal article" date="2024" name="Antonie Van Leeuwenhoek">
        <title>Roseihalotalea indica gen. nov., sp. nov., a halophilic Bacteroidetes from mesopelagic Southwest Indian Ocean with higher carbohydrate metabolic potential.</title>
        <authorList>
            <person name="Chen B."/>
            <person name="Zhang M."/>
            <person name="Lin D."/>
            <person name="Ye J."/>
            <person name="Tang K."/>
        </authorList>
    </citation>
    <scope>NUCLEOTIDE SEQUENCE</scope>
    <source>
        <strain evidence="2">TK19036</strain>
    </source>
</reference>
<sequence length="285" mass="32161">MPAMSQDIQLAGFSYTRFPSAKVKSSPLNQEMEVNEYTFFVNLPQRLTNEKTVLVHGLQYRWVIPTVNNDLHLGLDGENLHLIGYRFTVLHQLSSSWSAVVSLNPIVSSTFNTALEGDDFLLNGVLHFTKKQSDRFSYGGGIALTSRFGEPIPIPTLQLTFSSEKDKFWVFLPRHITYDRYFGRFTVGLQVASSGSRYNVNHARTNFLNEIELVDKLAYSRVVLGPSLSYRLGKFLKLEASGGITVARRVEHQGDLFKDQNYDIANGPFFRFGIAIVPPKKGNNE</sequence>
<name>A0AA49JKG2_9BACT</name>
<dbReference type="InterPro" id="IPR046235">
    <property type="entry name" value="DUF6268"/>
</dbReference>
<organism evidence="2">
    <name type="scientific">Roseihalotalea indica</name>
    <dbReference type="NCBI Taxonomy" id="2867963"/>
    <lineage>
        <taxon>Bacteria</taxon>
        <taxon>Pseudomonadati</taxon>
        <taxon>Bacteroidota</taxon>
        <taxon>Cytophagia</taxon>
        <taxon>Cytophagales</taxon>
        <taxon>Catalimonadaceae</taxon>
        <taxon>Roseihalotalea</taxon>
    </lineage>
</organism>
<proteinExistence type="predicted"/>
<evidence type="ECO:0000259" key="1">
    <source>
        <dbReference type="Pfam" id="PF19783"/>
    </source>
</evidence>
<reference evidence="2" key="1">
    <citation type="journal article" date="2023" name="Comput. Struct. Biotechnol. J.">
        <title>Discovery of a novel marine Bacteroidetes with a rich repertoire of carbohydrate-active enzymes.</title>
        <authorList>
            <person name="Chen B."/>
            <person name="Liu G."/>
            <person name="Chen Q."/>
            <person name="Wang H."/>
            <person name="Liu L."/>
            <person name="Tang K."/>
        </authorList>
    </citation>
    <scope>NUCLEOTIDE SEQUENCE</scope>
    <source>
        <strain evidence="2">TK19036</strain>
    </source>
</reference>
<dbReference type="Pfam" id="PF19783">
    <property type="entry name" value="DUF6268"/>
    <property type="match status" value="1"/>
</dbReference>
<protein>
    <submittedName>
        <fullName evidence="2">DUF6268 family outer membrane beta-barrel protein</fullName>
    </submittedName>
</protein>
<accession>A0AA49JKG2</accession>
<evidence type="ECO:0000313" key="2">
    <source>
        <dbReference type="EMBL" id="WKN40292.1"/>
    </source>
</evidence>
<gene>
    <name evidence="2" type="ORF">K4G66_16495</name>
</gene>
<feature type="domain" description="DUF6268" evidence="1">
    <location>
        <begin position="21"/>
        <end position="274"/>
    </location>
</feature>
<dbReference type="AlphaFoldDB" id="A0AA49JKG2"/>
<dbReference type="EMBL" id="CP120682">
    <property type="protein sequence ID" value="WKN40292.1"/>
    <property type="molecule type" value="Genomic_DNA"/>
</dbReference>